<evidence type="ECO:0008006" key="4">
    <source>
        <dbReference type="Google" id="ProtNLM"/>
    </source>
</evidence>
<proteinExistence type="predicted"/>
<name>A0A0L0W4W3_9BASI</name>
<keyword evidence="1" id="KW-0732">Signal</keyword>
<comment type="caution">
    <text evidence="2">The sequence shown here is derived from an EMBL/GenBank/DDBJ whole genome shotgun (WGS) entry which is preliminary data.</text>
</comment>
<evidence type="ECO:0000313" key="2">
    <source>
        <dbReference type="EMBL" id="KNF06315.1"/>
    </source>
</evidence>
<feature type="signal peptide" evidence="1">
    <location>
        <begin position="1"/>
        <end position="24"/>
    </location>
</feature>
<organism evidence="2 3">
    <name type="scientific">Puccinia striiformis f. sp. tritici PST-78</name>
    <dbReference type="NCBI Taxonomy" id="1165861"/>
    <lineage>
        <taxon>Eukaryota</taxon>
        <taxon>Fungi</taxon>
        <taxon>Dikarya</taxon>
        <taxon>Basidiomycota</taxon>
        <taxon>Pucciniomycotina</taxon>
        <taxon>Pucciniomycetes</taxon>
        <taxon>Pucciniales</taxon>
        <taxon>Pucciniaceae</taxon>
        <taxon>Puccinia</taxon>
    </lineage>
</organism>
<evidence type="ECO:0000256" key="1">
    <source>
        <dbReference type="SAM" id="SignalP"/>
    </source>
</evidence>
<keyword evidence="3" id="KW-1185">Reference proteome</keyword>
<evidence type="ECO:0000313" key="3">
    <source>
        <dbReference type="Proteomes" id="UP000054564"/>
    </source>
</evidence>
<reference evidence="3" key="1">
    <citation type="submission" date="2014-03" db="EMBL/GenBank/DDBJ databases">
        <title>The Genome Sequence of Puccinia striiformis f. sp. tritici PST-78.</title>
        <authorList>
            <consortium name="The Broad Institute Genome Sequencing Platform"/>
            <person name="Cuomo C."/>
            <person name="Hulbert S."/>
            <person name="Chen X."/>
            <person name="Walker B."/>
            <person name="Young S.K."/>
            <person name="Zeng Q."/>
            <person name="Gargeya S."/>
            <person name="Fitzgerald M."/>
            <person name="Haas B."/>
            <person name="Abouelleil A."/>
            <person name="Alvarado L."/>
            <person name="Arachchi H.M."/>
            <person name="Berlin A.M."/>
            <person name="Chapman S.B."/>
            <person name="Goldberg J."/>
            <person name="Griggs A."/>
            <person name="Gujja S."/>
            <person name="Hansen M."/>
            <person name="Howarth C."/>
            <person name="Imamovic A."/>
            <person name="Larimer J."/>
            <person name="McCowan C."/>
            <person name="Montmayeur A."/>
            <person name="Murphy C."/>
            <person name="Neiman D."/>
            <person name="Pearson M."/>
            <person name="Priest M."/>
            <person name="Roberts A."/>
            <person name="Saif S."/>
            <person name="Shea T."/>
            <person name="Sisk P."/>
            <person name="Sykes S."/>
            <person name="Wortman J."/>
            <person name="Nusbaum C."/>
            <person name="Birren B."/>
        </authorList>
    </citation>
    <scope>NUCLEOTIDE SEQUENCE [LARGE SCALE GENOMIC DNA]</scope>
    <source>
        <strain evidence="3">race PST-78</strain>
    </source>
</reference>
<accession>A0A0L0W4W3</accession>
<gene>
    <name evidence="2" type="ORF">PSTG_00821</name>
</gene>
<feature type="chain" id="PRO_5005551083" description="Secreted protein" evidence="1">
    <location>
        <begin position="25"/>
        <end position="107"/>
    </location>
</feature>
<dbReference type="Proteomes" id="UP000054564">
    <property type="component" value="Unassembled WGS sequence"/>
</dbReference>
<sequence length="107" mass="12388">MLQLSGLMACVLLLLVAAPWEATSQEPVKIWFGCNKNVDALCVDKVDKDHRQLTFAERRKPHTRDYACWATLTPYCCWQGKFKLWEDPGWTRRVKTKELDDCKEGGQ</sequence>
<dbReference type="EMBL" id="AJIL01000004">
    <property type="protein sequence ID" value="KNF06315.1"/>
    <property type="molecule type" value="Genomic_DNA"/>
</dbReference>
<protein>
    <recommendedName>
        <fullName evidence="4">Secreted protein</fullName>
    </recommendedName>
</protein>
<dbReference type="AlphaFoldDB" id="A0A0L0W4W3"/>